<dbReference type="RefSeq" id="WP_158955224.1">
    <property type="nucleotide sequence ID" value="NZ_CP046915.1"/>
</dbReference>
<proteinExistence type="predicted"/>
<keyword evidence="2" id="KW-1185">Reference proteome</keyword>
<gene>
    <name evidence="1" type="ORF">FAZ98_25380</name>
</gene>
<evidence type="ECO:0000313" key="1">
    <source>
        <dbReference type="EMBL" id="QGZ65117.1"/>
    </source>
</evidence>
<name>A0A7Z2GNN4_9BURK</name>
<protein>
    <submittedName>
        <fullName evidence="1">Uncharacterized protein</fullName>
    </submittedName>
</protein>
<dbReference type="KEGG" id="pacs:FAZ98_25380"/>
<sequence>MEAKSLIPLHIAPDLNQVRLALVDCARQLRYTARNVPGSESAAARVPTPHGSFPKPLPQFLGSVGQIADTLLETAETYAGQAIPPLQDHWKLPVHLDVDLERLLLDHGDAKRLRSYASLYYAAAKRFILNAGARDVLIFEHRINDALAEFCERHEKLPAPPEAVVSGPASADTLHDAAHTFAGLTLALIDKHPIRSARFDELPDVIAPWWLIAEPNAYVFLLLGLIGCAKAVRPEALPADADGTLHLAGDIVGSRESRLRDLLGAPNAQHALQQEFARIVNYL</sequence>
<dbReference type="AlphaFoldDB" id="A0A7Z2GNN4"/>
<dbReference type="OrthoDB" id="9086850at2"/>
<accession>A0A7Z2GNN4</accession>
<dbReference type="EMBL" id="CP046915">
    <property type="protein sequence ID" value="QGZ65117.1"/>
    <property type="molecule type" value="Genomic_DNA"/>
</dbReference>
<evidence type="ECO:0000313" key="2">
    <source>
        <dbReference type="Proteomes" id="UP000433577"/>
    </source>
</evidence>
<organism evidence="1 2">
    <name type="scientific">Paraburkholderia acidisoli</name>
    <dbReference type="NCBI Taxonomy" id="2571748"/>
    <lineage>
        <taxon>Bacteria</taxon>
        <taxon>Pseudomonadati</taxon>
        <taxon>Pseudomonadota</taxon>
        <taxon>Betaproteobacteria</taxon>
        <taxon>Burkholderiales</taxon>
        <taxon>Burkholderiaceae</taxon>
        <taxon>Paraburkholderia</taxon>
    </lineage>
</organism>
<reference evidence="1 2" key="1">
    <citation type="submission" date="2019-12" db="EMBL/GenBank/DDBJ databases">
        <title>Paraburkholderia acidiphila 7Q-K02 sp. nov and Paraburkholderia acidisoli DHF22 sp. nov., two strains isolated from forest soil.</title>
        <authorList>
            <person name="Gao Z."/>
            <person name="Qiu L."/>
        </authorList>
    </citation>
    <scope>NUCLEOTIDE SEQUENCE [LARGE SCALE GENOMIC DNA]</scope>
    <source>
        <strain evidence="1 2">DHF22</strain>
    </source>
</reference>
<dbReference type="Proteomes" id="UP000433577">
    <property type="component" value="Chromosome 3"/>
</dbReference>